<evidence type="ECO:0000259" key="1">
    <source>
        <dbReference type="Pfam" id="PF00270"/>
    </source>
</evidence>
<comment type="caution">
    <text evidence="2">The sequence shown here is derived from an EMBL/GenBank/DDBJ whole genome shotgun (WGS) entry which is preliminary data.</text>
</comment>
<reference evidence="2 3" key="1">
    <citation type="journal article" date="2014" name="Int. J. Syst. Evol. Microbiol.">
        <title>Complete genome sequence of Corynebacterium casei LMG S-19264T (=DSM 44701T), isolated from a smear-ripened cheese.</title>
        <authorList>
            <consortium name="US DOE Joint Genome Institute (JGI-PGF)"/>
            <person name="Walter F."/>
            <person name="Albersmeier A."/>
            <person name="Kalinowski J."/>
            <person name="Ruckert C."/>
        </authorList>
    </citation>
    <scope>NUCLEOTIDE SEQUENCE [LARGE SCALE GENOMIC DNA]</scope>
    <source>
        <strain evidence="2 3">NBRC 112289</strain>
    </source>
</reference>
<organism evidence="2 3">
    <name type="scientific">Arenivirga flava</name>
    <dbReference type="NCBI Taxonomy" id="1930060"/>
    <lineage>
        <taxon>Bacteria</taxon>
        <taxon>Bacillati</taxon>
        <taxon>Actinomycetota</taxon>
        <taxon>Actinomycetes</taxon>
        <taxon>Micrococcales</taxon>
        <taxon>Microbacteriaceae</taxon>
        <taxon>Arenivirga</taxon>
    </lineage>
</organism>
<dbReference type="EMBL" id="BSUL01000001">
    <property type="protein sequence ID" value="GMA26985.1"/>
    <property type="molecule type" value="Genomic_DNA"/>
</dbReference>
<dbReference type="Pfam" id="PF00270">
    <property type="entry name" value="DEAD"/>
    <property type="match status" value="1"/>
</dbReference>
<evidence type="ECO:0000313" key="3">
    <source>
        <dbReference type="Proteomes" id="UP001157160"/>
    </source>
</evidence>
<accession>A0AA37XA19</accession>
<gene>
    <name evidence="2" type="ORF">GCM10025874_02380</name>
</gene>
<dbReference type="InterPro" id="IPR027417">
    <property type="entry name" value="P-loop_NTPase"/>
</dbReference>
<feature type="domain" description="DEAD/DEAH-box helicase" evidence="1">
    <location>
        <begin position="37"/>
        <end position="77"/>
    </location>
</feature>
<evidence type="ECO:0000313" key="2">
    <source>
        <dbReference type="EMBL" id="GMA26985.1"/>
    </source>
</evidence>
<dbReference type="GO" id="GO:0003676">
    <property type="term" value="F:nucleic acid binding"/>
    <property type="evidence" value="ECO:0007669"/>
    <property type="project" value="InterPro"/>
</dbReference>
<name>A0AA37XA19_9MICO</name>
<dbReference type="InterPro" id="IPR011545">
    <property type="entry name" value="DEAD/DEAH_box_helicase_dom"/>
</dbReference>
<proteinExistence type="predicted"/>
<sequence>MNATTAPLAGIAAGAGDAEAVLDGFIAWSAGRGMPLYPAQEEAVLALVSGEHVVLSTPTGTGKSLVAAAAHLAALAEGAAASTPRRSRRS</sequence>
<dbReference type="GO" id="GO:0005524">
    <property type="term" value="F:ATP binding"/>
    <property type="evidence" value="ECO:0007669"/>
    <property type="project" value="InterPro"/>
</dbReference>
<dbReference type="SUPFAM" id="SSF52540">
    <property type="entry name" value="P-loop containing nucleoside triphosphate hydrolases"/>
    <property type="match status" value="1"/>
</dbReference>
<dbReference type="Gene3D" id="3.40.50.300">
    <property type="entry name" value="P-loop containing nucleotide triphosphate hydrolases"/>
    <property type="match status" value="1"/>
</dbReference>
<protein>
    <recommendedName>
        <fullName evidence="1">DEAD/DEAH-box helicase domain-containing protein</fullName>
    </recommendedName>
</protein>
<keyword evidence="3" id="KW-1185">Reference proteome</keyword>
<dbReference type="Proteomes" id="UP001157160">
    <property type="component" value="Unassembled WGS sequence"/>
</dbReference>
<dbReference type="AlphaFoldDB" id="A0AA37XA19"/>